<gene>
    <name evidence="1" type="ORF">PAC_05665</name>
</gene>
<protein>
    <submittedName>
        <fullName evidence="1">Uncharacterized protein</fullName>
    </submittedName>
</protein>
<dbReference type="AlphaFoldDB" id="A0A1L7WSP2"/>
<dbReference type="EMBL" id="FJOG01000007">
    <property type="protein sequence ID" value="CZR55777.1"/>
    <property type="molecule type" value="Genomic_DNA"/>
</dbReference>
<dbReference type="SUPFAM" id="SSF52540">
    <property type="entry name" value="P-loop containing nucleoside triphosphate hydrolases"/>
    <property type="match status" value="1"/>
</dbReference>
<dbReference type="Pfam" id="PF17784">
    <property type="entry name" value="Sulfotransfer_4"/>
    <property type="match status" value="1"/>
</dbReference>
<dbReference type="Gene3D" id="3.40.50.300">
    <property type="entry name" value="P-loop containing nucleotide triphosphate hydrolases"/>
    <property type="match status" value="1"/>
</dbReference>
<dbReference type="PANTHER" id="PTHR36978:SF4">
    <property type="entry name" value="P-LOOP CONTAINING NUCLEOSIDE TRIPHOSPHATE HYDROLASE PROTEIN"/>
    <property type="match status" value="1"/>
</dbReference>
<dbReference type="Proteomes" id="UP000184330">
    <property type="component" value="Unassembled WGS sequence"/>
</dbReference>
<evidence type="ECO:0000313" key="2">
    <source>
        <dbReference type="Proteomes" id="UP000184330"/>
    </source>
</evidence>
<proteinExistence type="predicted"/>
<evidence type="ECO:0000313" key="1">
    <source>
        <dbReference type="EMBL" id="CZR55777.1"/>
    </source>
</evidence>
<dbReference type="STRING" id="576137.A0A1L7WSP2"/>
<sequence>MYSDPSPLSQILKLQNINETLTALADALALLGITPIYHMREVKKNGHEKYWLPLLEVHFANPPRPISKEDFDEFLGDFAGVTDIPASVFASEFMDAYPDAKIVLTTRSSETWLTSMKSTIWHVKTSPFGQAMGGYLWGPEENREEEGIARFERHNEAVRKAAKERGREILEFEVKEGWGPLCAFLGLERPEGVGVGFPRSDDWAQYKWKNVEKEDMEKAQKENEGK</sequence>
<accession>A0A1L7WSP2</accession>
<keyword evidence="2" id="KW-1185">Reference proteome</keyword>
<dbReference type="InterPro" id="IPR027417">
    <property type="entry name" value="P-loop_NTPase"/>
</dbReference>
<name>A0A1L7WSP2_9HELO</name>
<reference evidence="1 2" key="1">
    <citation type="submission" date="2016-03" db="EMBL/GenBank/DDBJ databases">
        <authorList>
            <person name="Ploux O."/>
        </authorList>
    </citation>
    <scope>NUCLEOTIDE SEQUENCE [LARGE SCALE GENOMIC DNA]</scope>
    <source>
        <strain evidence="1 2">UAMH 11012</strain>
    </source>
</reference>
<organism evidence="1 2">
    <name type="scientific">Phialocephala subalpina</name>
    <dbReference type="NCBI Taxonomy" id="576137"/>
    <lineage>
        <taxon>Eukaryota</taxon>
        <taxon>Fungi</taxon>
        <taxon>Dikarya</taxon>
        <taxon>Ascomycota</taxon>
        <taxon>Pezizomycotina</taxon>
        <taxon>Leotiomycetes</taxon>
        <taxon>Helotiales</taxon>
        <taxon>Mollisiaceae</taxon>
        <taxon>Phialocephala</taxon>
        <taxon>Phialocephala fortinii species complex</taxon>
    </lineage>
</organism>
<dbReference type="PANTHER" id="PTHR36978">
    <property type="entry name" value="P-LOOP CONTAINING NUCLEOTIDE TRIPHOSPHATE HYDROLASE"/>
    <property type="match status" value="1"/>
</dbReference>
<dbReference type="OrthoDB" id="408152at2759"/>
<dbReference type="InterPro" id="IPR040632">
    <property type="entry name" value="Sulfotransfer_4"/>
</dbReference>